<dbReference type="RefSeq" id="WP_054408647.1">
    <property type="nucleotide sequence ID" value="NZ_FOYA01000009.1"/>
</dbReference>
<gene>
    <name evidence="1" type="ORF">AM493_13960</name>
</gene>
<proteinExistence type="predicted"/>
<comment type="caution">
    <text evidence="1">The sequence shown here is derived from an EMBL/GenBank/DDBJ whole genome shotgun (WGS) entry which is preliminary data.</text>
</comment>
<protein>
    <recommendedName>
        <fullName evidence="3">Addiction module toxin RelE</fullName>
    </recommendedName>
</protein>
<organism evidence="1 2">
    <name type="scientific">Flavobacterium akiainvivens</name>
    <dbReference type="NCBI Taxonomy" id="1202724"/>
    <lineage>
        <taxon>Bacteria</taxon>
        <taxon>Pseudomonadati</taxon>
        <taxon>Bacteroidota</taxon>
        <taxon>Flavobacteriia</taxon>
        <taxon>Flavobacteriales</taxon>
        <taxon>Flavobacteriaceae</taxon>
        <taxon>Flavobacterium</taxon>
    </lineage>
</organism>
<dbReference type="Proteomes" id="UP000037755">
    <property type="component" value="Unassembled WGS sequence"/>
</dbReference>
<accession>A0A0M8ME76</accession>
<dbReference type="PATRIC" id="fig|1202724.3.peg.2897"/>
<evidence type="ECO:0008006" key="3">
    <source>
        <dbReference type="Google" id="ProtNLM"/>
    </source>
</evidence>
<evidence type="ECO:0000313" key="2">
    <source>
        <dbReference type="Proteomes" id="UP000037755"/>
    </source>
</evidence>
<dbReference type="EMBL" id="LIYD01000005">
    <property type="protein sequence ID" value="KOS07014.1"/>
    <property type="molecule type" value="Genomic_DNA"/>
</dbReference>
<dbReference type="OrthoDB" id="958298at2"/>
<sequence length="139" mass="15736">MKVFSTPEFKHEFEKLIKNNSYKYLSKEIISKYFGQSVEEVSDGVKLNGNALNAFIKKRIGGSGGSRLYLLIIQTADSVYFTFIHPKTGSAGYENITSDKKAQLLEDVYDCISKNNLYELSPCEEKKKIIFSEVKTVTV</sequence>
<name>A0A0M8ME76_9FLAO</name>
<reference evidence="1 2" key="1">
    <citation type="submission" date="2015-08" db="EMBL/GenBank/DDBJ databases">
        <title>Whole genome sequence of Flavobacterium akiainvivens IK-1T, from decaying Wikstroemia oahuensis, an endemic Hawaiian shrub.</title>
        <authorList>
            <person name="Wan X."/>
            <person name="Hou S."/>
            <person name="Saito J."/>
            <person name="Donachie S."/>
        </authorList>
    </citation>
    <scope>NUCLEOTIDE SEQUENCE [LARGE SCALE GENOMIC DNA]</scope>
    <source>
        <strain evidence="1 2">IK-1</strain>
    </source>
</reference>
<dbReference type="AlphaFoldDB" id="A0A0M8ME76"/>
<evidence type="ECO:0000313" key="1">
    <source>
        <dbReference type="EMBL" id="KOS07014.1"/>
    </source>
</evidence>
<keyword evidence="2" id="KW-1185">Reference proteome</keyword>